<sequence length="130" mass="14457">MKKLLVLLSLVGAVAYGAEYRNGTYRGVFVSGQETQVEIQFDLKDDKIEKPKFRTLFYKDQNYLKNKDLTKTKDQYEALLNAITNKNVNDGMEALYAPGDIESAGATVRATKVRAAIKNALNSGVYTPAK</sequence>
<evidence type="ECO:0000313" key="1">
    <source>
        <dbReference type="EMBL" id="MDX8336992.1"/>
    </source>
</evidence>
<comment type="caution">
    <text evidence="1">The sequence shown here is derived from an EMBL/GenBank/DDBJ whole genome shotgun (WGS) entry which is preliminary data.</text>
</comment>
<dbReference type="RefSeq" id="WP_320314343.1">
    <property type="nucleotide sequence ID" value="NZ_JAVIKH010000017.1"/>
</dbReference>
<organism evidence="1 2">
    <name type="scientific">Candidatus Cetobacterium colombiensis</name>
    <dbReference type="NCBI Taxonomy" id="3073100"/>
    <lineage>
        <taxon>Bacteria</taxon>
        <taxon>Fusobacteriati</taxon>
        <taxon>Fusobacteriota</taxon>
        <taxon>Fusobacteriia</taxon>
        <taxon>Fusobacteriales</taxon>
        <taxon>Fusobacteriaceae</taxon>
        <taxon>Cetobacterium</taxon>
    </lineage>
</organism>
<proteinExistence type="predicted"/>
<reference evidence="2" key="1">
    <citation type="submission" date="2023-07" db="EMBL/GenBank/DDBJ databases">
        <authorList>
            <person name="Colorado M.A."/>
            <person name="Villamil L.M."/>
            <person name="Melo J.F."/>
            <person name="Rodriguez J.A."/>
            <person name="Ruiz R.Y."/>
        </authorList>
    </citation>
    <scope>NUCLEOTIDE SEQUENCE [LARGE SCALE GENOMIC DNA]</scope>
    <source>
        <strain evidence="2">C33</strain>
    </source>
</reference>
<accession>A0ABU4WBT0</accession>
<name>A0ABU4WBT0_9FUSO</name>
<protein>
    <recommendedName>
        <fullName evidence="3">FMN-binding domain-containing protein</fullName>
    </recommendedName>
</protein>
<gene>
    <name evidence="1" type="ORF">RFV38_10870</name>
</gene>
<evidence type="ECO:0008006" key="3">
    <source>
        <dbReference type="Google" id="ProtNLM"/>
    </source>
</evidence>
<evidence type="ECO:0000313" key="2">
    <source>
        <dbReference type="Proteomes" id="UP001279681"/>
    </source>
</evidence>
<keyword evidence="2" id="KW-1185">Reference proteome</keyword>
<dbReference type="Proteomes" id="UP001279681">
    <property type="component" value="Unassembled WGS sequence"/>
</dbReference>
<dbReference type="EMBL" id="JAVIKH010000017">
    <property type="protein sequence ID" value="MDX8336992.1"/>
    <property type="molecule type" value="Genomic_DNA"/>
</dbReference>